<dbReference type="STRING" id="1561998.A0A1I7U9S8"/>
<dbReference type="Proteomes" id="UP000095282">
    <property type="component" value="Unplaced"/>
</dbReference>
<evidence type="ECO:0000259" key="2">
    <source>
        <dbReference type="Pfam" id="PF05699"/>
    </source>
</evidence>
<name>A0A1I7U9S8_9PELO</name>
<proteinExistence type="predicted"/>
<dbReference type="InterPro" id="IPR012337">
    <property type="entry name" value="RNaseH-like_sf"/>
</dbReference>
<accession>A0A1I7U9S8</accession>
<dbReference type="Pfam" id="PF05699">
    <property type="entry name" value="Dimer_Tnp_hAT"/>
    <property type="match status" value="1"/>
</dbReference>
<dbReference type="PANTHER" id="PTHR37432:SF1">
    <property type="entry name" value="HAT C-TERMINAL DIMERISATION DOMAIN-CONTAINING PROTEIN-RELATED"/>
    <property type="match status" value="1"/>
</dbReference>
<dbReference type="eggNOG" id="ENOG502RT9G">
    <property type="taxonomic scope" value="Eukaryota"/>
</dbReference>
<sequence length="504" mass="57969">MSSQADLSFADDQNDNNMDVYDSEAVRTNDRKRKRVEIEDSLVSGEYSEITKPIRRKECCLVLDYGKKVYNFLSVFAVFLDRTGTSPMIKTQPFMFMPTFEQKTTERIVEYIIEGGERLGLSREQVLSMRVVGDGAANIRKLGDFFESYSLCSCHSLQKAAERVLDPLAEVRLSFTPDEHKHLQELTSIVDDCSDLAATLRRNKNVYDLPKLPVAHCPTRWMTFINCCQDIVDLFSHIETIDAARVRQLREKIRPNLPQLITALHLLKLFESPLKLFEKTEMRLHEVAPLLFKLHRIFKEQEEQGTLKSNNTLRVVAKSATISLEHYISKTVSEPYLLASFLCPGMRKLSLFPDDYKKKALKLVEEEIEKVEIDCSAIDSPQKSDLTYFINCFSDKKYNYLRADLYDDPPPLPSADMELEDYKSSVFGASDTTMSPFLFWEKHKHRFPRLSAVAGSAYCVIASESICERSFSALNRVFRCDRQSMDPELVEILMISFLHLNNMK</sequence>
<dbReference type="InterPro" id="IPR008906">
    <property type="entry name" value="HATC_C_dom"/>
</dbReference>
<dbReference type="GO" id="GO:0046983">
    <property type="term" value="F:protein dimerization activity"/>
    <property type="evidence" value="ECO:0007669"/>
    <property type="project" value="InterPro"/>
</dbReference>
<protein>
    <submittedName>
        <fullName evidence="4">Dimer_Tnp_hAT domain-containing protein</fullName>
    </submittedName>
</protein>
<evidence type="ECO:0000256" key="1">
    <source>
        <dbReference type="SAM" id="MobiDB-lite"/>
    </source>
</evidence>
<keyword evidence="3" id="KW-1185">Reference proteome</keyword>
<evidence type="ECO:0000313" key="3">
    <source>
        <dbReference type="Proteomes" id="UP000095282"/>
    </source>
</evidence>
<dbReference type="PANTHER" id="PTHR37432">
    <property type="entry name" value="PROTEIN CBG21304"/>
    <property type="match status" value="1"/>
</dbReference>
<dbReference type="SUPFAM" id="SSF53098">
    <property type="entry name" value="Ribonuclease H-like"/>
    <property type="match status" value="1"/>
</dbReference>
<evidence type="ECO:0000313" key="4">
    <source>
        <dbReference type="WBParaSite" id="Csp11.Scaffold629.g16309.t1"/>
    </source>
</evidence>
<feature type="region of interest" description="Disordered" evidence="1">
    <location>
        <begin position="1"/>
        <end position="26"/>
    </location>
</feature>
<dbReference type="AlphaFoldDB" id="A0A1I7U9S8"/>
<feature type="domain" description="HAT C-terminal dimerisation" evidence="2">
    <location>
        <begin position="418"/>
        <end position="496"/>
    </location>
</feature>
<dbReference type="WBParaSite" id="Csp11.Scaffold629.g16309.t1">
    <property type="protein sequence ID" value="Csp11.Scaffold629.g16309.t1"/>
    <property type="gene ID" value="Csp11.Scaffold629.g16309"/>
</dbReference>
<reference evidence="4" key="1">
    <citation type="submission" date="2016-11" db="UniProtKB">
        <authorList>
            <consortium name="WormBaseParasite"/>
        </authorList>
    </citation>
    <scope>IDENTIFICATION</scope>
</reference>
<organism evidence="3 4">
    <name type="scientific">Caenorhabditis tropicalis</name>
    <dbReference type="NCBI Taxonomy" id="1561998"/>
    <lineage>
        <taxon>Eukaryota</taxon>
        <taxon>Metazoa</taxon>
        <taxon>Ecdysozoa</taxon>
        <taxon>Nematoda</taxon>
        <taxon>Chromadorea</taxon>
        <taxon>Rhabditida</taxon>
        <taxon>Rhabditina</taxon>
        <taxon>Rhabditomorpha</taxon>
        <taxon>Rhabditoidea</taxon>
        <taxon>Rhabditidae</taxon>
        <taxon>Peloderinae</taxon>
        <taxon>Caenorhabditis</taxon>
    </lineage>
</organism>